<comment type="caution">
    <text evidence="2">The sequence shown here is derived from an EMBL/GenBank/DDBJ whole genome shotgun (WGS) entry which is preliminary data.</text>
</comment>
<feature type="region of interest" description="Disordered" evidence="1">
    <location>
        <begin position="176"/>
        <end position="198"/>
    </location>
</feature>
<evidence type="ECO:0000313" key="2">
    <source>
        <dbReference type="EMBL" id="KAK0636938.1"/>
    </source>
</evidence>
<gene>
    <name evidence="2" type="ORF">B0T17DRAFT_504335</name>
</gene>
<keyword evidence="3" id="KW-1185">Reference proteome</keyword>
<dbReference type="Proteomes" id="UP001174934">
    <property type="component" value="Unassembled WGS sequence"/>
</dbReference>
<proteinExistence type="predicted"/>
<organism evidence="2 3">
    <name type="scientific">Bombardia bombarda</name>
    <dbReference type="NCBI Taxonomy" id="252184"/>
    <lineage>
        <taxon>Eukaryota</taxon>
        <taxon>Fungi</taxon>
        <taxon>Dikarya</taxon>
        <taxon>Ascomycota</taxon>
        <taxon>Pezizomycotina</taxon>
        <taxon>Sordariomycetes</taxon>
        <taxon>Sordariomycetidae</taxon>
        <taxon>Sordariales</taxon>
        <taxon>Lasiosphaeriaceae</taxon>
        <taxon>Bombardia</taxon>
    </lineage>
</organism>
<accession>A0AA40CGS1</accession>
<evidence type="ECO:0000313" key="3">
    <source>
        <dbReference type="Proteomes" id="UP001174934"/>
    </source>
</evidence>
<reference evidence="2" key="1">
    <citation type="submission" date="2023-06" db="EMBL/GenBank/DDBJ databases">
        <title>Genome-scale phylogeny and comparative genomics of the fungal order Sordariales.</title>
        <authorList>
            <consortium name="Lawrence Berkeley National Laboratory"/>
            <person name="Hensen N."/>
            <person name="Bonometti L."/>
            <person name="Westerberg I."/>
            <person name="Brannstrom I.O."/>
            <person name="Guillou S."/>
            <person name="Cros-Aarteil S."/>
            <person name="Calhoun S."/>
            <person name="Haridas S."/>
            <person name="Kuo A."/>
            <person name="Mondo S."/>
            <person name="Pangilinan J."/>
            <person name="Riley R."/>
            <person name="LaButti K."/>
            <person name="Andreopoulos B."/>
            <person name="Lipzen A."/>
            <person name="Chen C."/>
            <person name="Yanf M."/>
            <person name="Daum C."/>
            <person name="Ng V."/>
            <person name="Clum A."/>
            <person name="Steindorff A."/>
            <person name="Ohm R."/>
            <person name="Martin F."/>
            <person name="Silar P."/>
            <person name="Natvig D."/>
            <person name="Lalanne C."/>
            <person name="Gautier V."/>
            <person name="Ament-velasquez S.L."/>
            <person name="Kruys A."/>
            <person name="Hutchinson M.I."/>
            <person name="Powell A.J."/>
            <person name="Barry K."/>
            <person name="Miller A.N."/>
            <person name="Grigoriev I.V."/>
            <person name="Debuchy R."/>
            <person name="Gladieux P."/>
            <person name="Thoren M.H."/>
            <person name="Johannesson H."/>
        </authorList>
    </citation>
    <scope>NUCLEOTIDE SEQUENCE</scope>
    <source>
        <strain evidence="2">SMH3391-2</strain>
    </source>
</reference>
<feature type="compositionally biased region" description="Polar residues" evidence="1">
    <location>
        <begin position="177"/>
        <end position="198"/>
    </location>
</feature>
<evidence type="ECO:0000256" key="1">
    <source>
        <dbReference type="SAM" id="MobiDB-lite"/>
    </source>
</evidence>
<dbReference type="AlphaFoldDB" id="A0AA40CGS1"/>
<protein>
    <submittedName>
        <fullName evidence="2">Uncharacterized protein</fullName>
    </submittedName>
</protein>
<name>A0AA40CGS1_9PEZI</name>
<sequence>MCLVKCGQGNTHEHNGDDQRYMIGKFWQGEKPSGRSKQVPEPRQGVPLLLAREAHECFSTVDQTNPLTKPARVASIAAAHNHYTYASYKYYLYFYQYWLCSLLRSAVSALHSSFRFRLRGSEGPEKLHGLGYSTHGFMDEPWVSTNLEIGACYPDAQLEPPAPCNRLLQVRIAAASESKNATQPQRMGRQRSANATQS</sequence>
<dbReference type="EMBL" id="JAULSR010000001">
    <property type="protein sequence ID" value="KAK0636938.1"/>
    <property type="molecule type" value="Genomic_DNA"/>
</dbReference>